<name>A0AAW7X526_9GAMM</name>
<reference evidence="4" key="1">
    <citation type="submission" date="2023-07" db="EMBL/GenBank/DDBJ databases">
        <title>Genome content predicts the carbon catabolic preferences of heterotrophic bacteria.</title>
        <authorList>
            <person name="Gralka M."/>
        </authorList>
    </citation>
    <scope>NUCLEOTIDE SEQUENCE</scope>
    <source>
        <strain evidence="4">I3M17_2</strain>
    </source>
</reference>
<dbReference type="GO" id="GO:0005524">
    <property type="term" value="F:ATP binding"/>
    <property type="evidence" value="ECO:0007669"/>
    <property type="project" value="UniProtKB-KW"/>
</dbReference>
<accession>A0AAW7X526</accession>
<keyword evidence="4" id="KW-0067">ATP-binding</keyword>
<dbReference type="Proteomes" id="UP001169760">
    <property type="component" value="Unassembled WGS sequence"/>
</dbReference>
<dbReference type="AlphaFoldDB" id="A0AAW7X526"/>
<dbReference type="PANTHER" id="PTHR43335:SF4">
    <property type="entry name" value="ABC TRANSPORTER, ATP-BINDING PROTEIN"/>
    <property type="match status" value="1"/>
</dbReference>
<organism evidence="4 5">
    <name type="scientific">Saccharophagus degradans</name>
    <dbReference type="NCBI Taxonomy" id="86304"/>
    <lineage>
        <taxon>Bacteria</taxon>
        <taxon>Pseudomonadati</taxon>
        <taxon>Pseudomonadota</taxon>
        <taxon>Gammaproteobacteria</taxon>
        <taxon>Cellvibrionales</taxon>
        <taxon>Cellvibrionaceae</taxon>
        <taxon>Saccharophagus</taxon>
    </lineage>
</organism>
<dbReference type="PROSITE" id="PS50893">
    <property type="entry name" value="ABC_TRANSPORTER_2"/>
    <property type="match status" value="1"/>
</dbReference>
<proteinExistence type="inferred from homology"/>
<sequence>MLDVTQLTRRYGDFKAVDNVSFTIKTGEIVGLLGHNGAGKTTIMKMISGYLEPSNGSVSLDGVSLEDDAKLVQQGLGYLPESLPVYPEMSVADYLNYAAGLKGLEGEIKNAEIKRVIQATDISEKLLAPIATLSRGYKQRVGVAQAILGKPKLLILDEPTNGLDPEQTLLMRKLIKDIAQDATVILSTHIMQEVEAICSRVLMLRAGQLAVDELLENLKRSNSLLLHTSLPSDQSTLLTQLAGIASVSALPSESSTAIYRIEIEKDAELDNVAALVAETIVQAKHKLIQLKPEIRDLESLFKEVNQTSSLGGISHAA</sequence>
<comment type="similarity">
    <text evidence="1">Belongs to the ABC transporter superfamily.</text>
</comment>
<dbReference type="SMART" id="SM00382">
    <property type="entry name" value="AAA"/>
    <property type="match status" value="1"/>
</dbReference>
<dbReference type="CDD" id="cd03230">
    <property type="entry name" value="ABC_DR_subfamily_A"/>
    <property type="match status" value="1"/>
</dbReference>
<dbReference type="InterPro" id="IPR003593">
    <property type="entry name" value="AAA+_ATPase"/>
</dbReference>
<feature type="domain" description="ABC transporter" evidence="3">
    <location>
        <begin position="2"/>
        <end position="231"/>
    </location>
</feature>
<evidence type="ECO:0000313" key="5">
    <source>
        <dbReference type="Proteomes" id="UP001169760"/>
    </source>
</evidence>
<evidence type="ECO:0000313" key="4">
    <source>
        <dbReference type="EMBL" id="MDO6422405.1"/>
    </source>
</evidence>
<dbReference type="EMBL" id="JAUOPB010000005">
    <property type="protein sequence ID" value="MDO6422405.1"/>
    <property type="molecule type" value="Genomic_DNA"/>
</dbReference>
<comment type="caution">
    <text evidence="4">The sequence shown here is derived from an EMBL/GenBank/DDBJ whole genome shotgun (WGS) entry which is preliminary data.</text>
</comment>
<dbReference type="RefSeq" id="WP_216063219.1">
    <property type="nucleotide sequence ID" value="NZ_JAHKPP010000009.1"/>
</dbReference>
<dbReference type="GO" id="GO:0016887">
    <property type="term" value="F:ATP hydrolysis activity"/>
    <property type="evidence" value="ECO:0007669"/>
    <property type="project" value="InterPro"/>
</dbReference>
<gene>
    <name evidence="4" type="ORF">Q4521_07960</name>
</gene>
<keyword evidence="2" id="KW-0813">Transport</keyword>
<evidence type="ECO:0000256" key="1">
    <source>
        <dbReference type="ARBA" id="ARBA00005417"/>
    </source>
</evidence>
<dbReference type="InterPro" id="IPR003439">
    <property type="entry name" value="ABC_transporter-like_ATP-bd"/>
</dbReference>
<evidence type="ECO:0000256" key="2">
    <source>
        <dbReference type="ARBA" id="ARBA00022448"/>
    </source>
</evidence>
<keyword evidence="4" id="KW-0547">Nucleotide-binding</keyword>
<protein>
    <submittedName>
        <fullName evidence="4">ATP-binding cassette domain-containing protein</fullName>
    </submittedName>
</protein>
<dbReference type="PANTHER" id="PTHR43335">
    <property type="entry name" value="ABC TRANSPORTER, ATP-BINDING PROTEIN"/>
    <property type="match status" value="1"/>
</dbReference>
<evidence type="ECO:0000259" key="3">
    <source>
        <dbReference type="PROSITE" id="PS50893"/>
    </source>
</evidence>
<dbReference type="Pfam" id="PF00005">
    <property type="entry name" value="ABC_tran"/>
    <property type="match status" value="1"/>
</dbReference>